<accession>A0A7W9YZK0</accession>
<dbReference type="EC" id="2.7.1.58" evidence="1"/>
<dbReference type="EMBL" id="JACHEJ010000009">
    <property type="protein sequence ID" value="MBB6181300.1"/>
    <property type="molecule type" value="Genomic_DNA"/>
</dbReference>
<keyword evidence="1" id="KW-0418">Kinase</keyword>
<dbReference type="CDD" id="cd24012">
    <property type="entry name" value="ASKHA_NBD_KDGal-kinase"/>
    <property type="match status" value="1"/>
</dbReference>
<evidence type="ECO:0000313" key="1">
    <source>
        <dbReference type="EMBL" id="MBB6181300.1"/>
    </source>
</evidence>
<dbReference type="SUPFAM" id="SSF53067">
    <property type="entry name" value="Actin-like ATPase domain"/>
    <property type="match status" value="1"/>
</dbReference>
<dbReference type="InterPro" id="IPR043129">
    <property type="entry name" value="ATPase_NBD"/>
</dbReference>
<proteinExistence type="predicted"/>
<dbReference type="InterPro" id="IPR007729">
    <property type="entry name" value="DGOK"/>
</dbReference>
<keyword evidence="1" id="KW-0808">Transferase</keyword>
<gene>
    <name evidence="1" type="ORF">HNQ75_003287</name>
</gene>
<dbReference type="AlphaFoldDB" id="A0A7W9YZK0"/>
<evidence type="ECO:0000313" key="2">
    <source>
        <dbReference type="Proteomes" id="UP000535501"/>
    </source>
</evidence>
<reference evidence="1 2" key="1">
    <citation type="submission" date="2020-08" db="EMBL/GenBank/DDBJ databases">
        <title>Genomic Encyclopedia of Type Strains, Phase IV (KMG-IV): sequencing the most valuable type-strain genomes for metagenomic binning, comparative biology and taxonomic classification.</title>
        <authorList>
            <person name="Goeker M."/>
        </authorList>
    </citation>
    <scope>NUCLEOTIDE SEQUENCE [LARGE SCALE GENOMIC DNA]</scope>
    <source>
        <strain evidence="1 2">DSM 102134</strain>
    </source>
</reference>
<dbReference type="RefSeq" id="WP_077548865.1">
    <property type="nucleotide sequence ID" value="NZ_JACHEJ010000009.1"/>
</dbReference>
<organism evidence="1 2">
    <name type="scientific">Pseudorhizobium flavum</name>
    <dbReference type="NCBI Taxonomy" id="1335061"/>
    <lineage>
        <taxon>Bacteria</taxon>
        <taxon>Pseudomonadati</taxon>
        <taxon>Pseudomonadota</taxon>
        <taxon>Alphaproteobacteria</taxon>
        <taxon>Hyphomicrobiales</taxon>
        <taxon>Rhizobiaceae</taxon>
        <taxon>Rhizobium/Agrobacterium group</taxon>
        <taxon>Pseudorhizobium</taxon>
    </lineage>
</organism>
<dbReference type="Gene3D" id="3.30.420.310">
    <property type="entry name" value="2-keto-3-deoxy-galactonokinase, C-terminal domain"/>
    <property type="match status" value="1"/>
</dbReference>
<keyword evidence="2" id="KW-1185">Reference proteome</keyword>
<dbReference type="GO" id="GO:0008671">
    <property type="term" value="F:2-dehydro-3-deoxygalactonokinase activity"/>
    <property type="evidence" value="ECO:0007669"/>
    <property type="project" value="UniProtKB-EC"/>
</dbReference>
<sequence length="313" mass="32572">MTTPAYAAVDWGTSSFRLWLMDPAGRILAERRSGEGMTSAAKMGFPQVLESHLQAVEAAADLPVIICGMAGARQGWIEAGYVDVPALLPAVLSGAVEVPQVNRKIHILPGLAQRAREAPDVMRGEETQLLGALDGSEPSGEQIVCMPGTHSKWVHLSGETVSGFSTYMTGELFEVVSKHSVLAHSLADAGSVDGDQPVFTAAVRAAFKAPQRLTNLLFTVRSGMLLAELTATDAAARLSGVLIGAEIAGGLSSSGSQAASIGLVASGRLRGLYEGAFAAVSLPFTPIDADEAVRAGLSAAARQILPLQLQRTT</sequence>
<dbReference type="InterPro" id="IPR042257">
    <property type="entry name" value="DGOK_C"/>
</dbReference>
<dbReference type="Pfam" id="PF05035">
    <property type="entry name" value="DGOK"/>
    <property type="match status" value="1"/>
</dbReference>
<comment type="caution">
    <text evidence="1">The sequence shown here is derived from an EMBL/GenBank/DDBJ whole genome shotgun (WGS) entry which is preliminary data.</text>
</comment>
<dbReference type="Gene3D" id="3.30.420.300">
    <property type="entry name" value="2-keto-3-deoxy-galactonokinase, substrate binding domain"/>
    <property type="match status" value="1"/>
</dbReference>
<dbReference type="GO" id="GO:0034194">
    <property type="term" value="P:D-galactonate catabolic process"/>
    <property type="evidence" value="ECO:0007669"/>
    <property type="project" value="InterPro"/>
</dbReference>
<protein>
    <submittedName>
        <fullName evidence="1">2-dehydro-3-deoxygalactonokinase</fullName>
        <ecNumber evidence="1">2.7.1.58</ecNumber>
    </submittedName>
</protein>
<dbReference type="Proteomes" id="UP000535501">
    <property type="component" value="Unassembled WGS sequence"/>
</dbReference>
<name>A0A7W9YZK0_9HYPH</name>
<dbReference type="InterPro" id="IPR042258">
    <property type="entry name" value="DGOK_N"/>
</dbReference>